<organism evidence="1 2">
    <name type="scientific">Avena sativa</name>
    <name type="common">Oat</name>
    <dbReference type="NCBI Taxonomy" id="4498"/>
    <lineage>
        <taxon>Eukaryota</taxon>
        <taxon>Viridiplantae</taxon>
        <taxon>Streptophyta</taxon>
        <taxon>Embryophyta</taxon>
        <taxon>Tracheophyta</taxon>
        <taxon>Spermatophyta</taxon>
        <taxon>Magnoliopsida</taxon>
        <taxon>Liliopsida</taxon>
        <taxon>Poales</taxon>
        <taxon>Poaceae</taxon>
        <taxon>BOP clade</taxon>
        <taxon>Pooideae</taxon>
        <taxon>Poodae</taxon>
        <taxon>Poeae</taxon>
        <taxon>Poeae Chloroplast Group 1 (Aveneae type)</taxon>
        <taxon>Aveninae</taxon>
        <taxon>Avena</taxon>
    </lineage>
</organism>
<sequence length="1390" mass="158235">MAELAAGAVSSLLGVIRNEALLLGRVRHDVQFIQEEMESMKSFLTHLARRAPGSGEHDEQIRTWMNQVRLLAQDSNNCIDLYLYRGNPEIHRARGSIRRYVWWLPWFLHKMVAQHRAAIQLRALKDRARDIGERRLRYGVEVPVKGLATGQSTIDTGLPEAARLSLLAHVATTSAASGDEDEDSDSQIIVPMESADHSGSRGAFFEPRTPLDNVRVKLADWIKNVAQRNASMEESIPSVAIVAPDNKETQDIAMKALDLGKEAHFTHSVLVDIPAVHFYHRALRPLDILYYILRELQSNESKPQQDIGKFIMGEDRERAIKKIKNDISSEKEKRVYDIRKSIQQKNIDKKISEIKEKVKEMKGGRPHLDHLDQINEYEKDLLESAKDEPLGILLRALWLIQINPAEGAYSSKKGLERKETTYSHKDIIKETSKKLREHMEKEVVTNPEPKENSMKDDVVEKLQPMEEKAQPKPIRLTEAHYENLLQEVFPGPVRKTMQIPKKDSNQAPTFTATGTIILVEDQFKEMIRKVLQELQEEKFVKQKIDNDGLQQETSTKPAAQEDNSLKLKPDTVANGKPGQDRIPDGLIEETMDKIIEIEWGIQEQLVIKGITDEIIASSKREDARLLVILKLDHDYVSGWEETKTAFSMLGCIGGALMLTTEVNASRSREYCCPGWEPIDYSLLGLYRDIVLEITNKINNEGSSSQIFLDILDKCKEYEVCMKIFVHALYANPKRSNEDLTKLNRTLQFSENSVDHIAQKMLKFSYSDLPKDYKSCLLFLAIFPQRQRIRRSTLIGRWVVEGLITKEDWQSSVRRANRCFDTLIDRWLVYPADIGATGKVKSCIIGDLVHGFITKIARKQRIVETRLSHHLARHFSIFNDLRLRGSDTIDKFFKKISEESYQLSLIKVLDLEGCKCFGGKNQRYMKDICRKMLLLKYLGLRGSNVTHLPSEINNLRELEVLDIRHTNVSVSATVNVLLLKLKRLLAGSSAPGSTAPSCVMIPEKIEKMLNMEVLSNVKPRRSHDLKDIGKLWQLRKLGVVIENKDSHLMNLFQAISNLHECLRDLSITLHSSEQDPSNQDSPREVVSGMANSPKLLESLSISGTTQKGQLLRLLAKDSDKLLLAKVTLTKTGLKQDGLEVLAKLPNLVCFRLRREAYIDSKLTFKKVEFQNLKYFLVEGSNITVITFEDGAAPKLETIVLCSTEFLESLPGVENLPKLKEIELNNSNKISLFVKAEKISKVTMCGSILTQEELNILAKIPNMRCLVMKEKSYVHSQLIFNKDEFPRLNLLIVDFSIITKISFNEGSAPKLEKIVLSFAKDTLNTLSGIENLPKLKELEFNGQFIPEEVHQAITKNKNKLRFIHNKPENQDPEVETILEKTNAARFPFCWKN</sequence>
<protein>
    <submittedName>
        <fullName evidence="1">Uncharacterized protein</fullName>
    </submittedName>
</protein>
<evidence type="ECO:0000313" key="1">
    <source>
        <dbReference type="EnsemblPlants" id="AVESA.00010b.r2.UnG1400970.1.CDS"/>
    </source>
</evidence>
<reference evidence="1" key="1">
    <citation type="submission" date="2025-09" db="UniProtKB">
        <authorList>
            <consortium name="EnsemblPlants"/>
        </authorList>
    </citation>
    <scope>IDENTIFICATION</scope>
</reference>
<keyword evidence="2" id="KW-1185">Reference proteome</keyword>
<accession>A0ACD6AM13</accession>
<evidence type="ECO:0000313" key="2">
    <source>
        <dbReference type="Proteomes" id="UP001732700"/>
    </source>
</evidence>
<name>A0ACD6AM13_AVESA</name>
<dbReference type="Proteomes" id="UP001732700">
    <property type="component" value="Unassembled WGS sequence"/>
</dbReference>
<dbReference type="EnsemblPlants" id="AVESA.00010b.r2.UnG1400970.1">
    <property type="protein sequence ID" value="AVESA.00010b.r2.UnG1400970.1.CDS"/>
    <property type="gene ID" value="AVESA.00010b.r2.UnG1400970"/>
</dbReference>
<proteinExistence type="predicted"/>